<reference evidence="4 5" key="1">
    <citation type="submission" date="2021-04" db="EMBL/GenBank/DDBJ databases">
        <title>Whole-genome sequencing of Saccharopolyspora endophytica KCTC 19397.</title>
        <authorList>
            <person name="Ay H."/>
            <person name="Saygin H."/>
            <person name="Sahin N."/>
        </authorList>
    </citation>
    <scope>NUCLEOTIDE SEQUENCE [LARGE SCALE GENOMIC DNA]</scope>
    <source>
        <strain evidence="4 5">KCTC 19397</strain>
    </source>
</reference>
<dbReference type="PANTHER" id="PTHR43818:SF11">
    <property type="entry name" value="BCDNA.GH03377"/>
    <property type="match status" value="1"/>
</dbReference>
<name>A0ABS5DKU1_9PSEU</name>
<organism evidence="4 5">
    <name type="scientific">Saccharopolyspora endophytica</name>
    <dbReference type="NCBI Taxonomy" id="543886"/>
    <lineage>
        <taxon>Bacteria</taxon>
        <taxon>Bacillati</taxon>
        <taxon>Actinomycetota</taxon>
        <taxon>Actinomycetes</taxon>
        <taxon>Pseudonocardiales</taxon>
        <taxon>Pseudonocardiaceae</taxon>
        <taxon>Saccharopolyspora</taxon>
    </lineage>
</organism>
<dbReference type="InterPro" id="IPR036291">
    <property type="entry name" value="NAD(P)-bd_dom_sf"/>
</dbReference>
<dbReference type="InterPro" id="IPR050463">
    <property type="entry name" value="Gfo/Idh/MocA_oxidrdct_glycsds"/>
</dbReference>
<dbReference type="Proteomes" id="UP000674084">
    <property type="component" value="Unassembled WGS sequence"/>
</dbReference>
<sequence length="363" mass="38723">MTSRHQPPLRCAIIGCGQVAQEYLSTLQHTADLTITACADIDRRAAETFAERHGIPNAGDPNDILATNTIDVAVILTPPATHVDLACRALDAGAHVYVEKPLSLTAADSELLLRTASNKGLLVDAAPDTVLAPPARAASQALATDVIGTPLAADAALLAPGPERWHPAPQPFYASGAGPLGDMGPYYLAMLTYLLGPIDYVEATTTSTRSERTIRTGPHAGNTFRADAPTHVVTLLRTRSQALITLTTSFDVAATARPHLEIYGTHGSLVLPDPNFHDGPVHYRRRGEQNWQELPQDDAAGPTGRGLGVLDLVDSVCNNASDCRSGHRAHHVVEIIEAIEFARTSGHPAELRLLREERGASLR</sequence>
<dbReference type="RefSeq" id="WP_210971848.1">
    <property type="nucleotide sequence ID" value="NZ_JAGPXE010000010.1"/>
</dbReference>
<feature type="domain" description="Gfo/Idh/MocA-like oxidoreductase N-terminal" evidence="2">
    <location>
        <begin position="9"/>
        <end position="123"/>
    </location>
</feature>
<dbReference type="SUPFAM" id="SSF55347">
    <property type="entry name" value="Glyceraldehyde-3-phosphate dehydrogenase-like, C-terminal domain"/>
    <property type="match status" value="1"/>
</dbReference>
<dbReference type="InterPro" id="IPR055170">
    <property type="entry name" value="GFO_IDH_MocA-like_dom"/>
</dbReference>
<dbReference type="PANTHER" id="PTHR43818">
    <property type="entry name" value="BCDNA.GH03377"/>
    <property type="match status" value="1"/>
</dbReference>
<dbReference type="InterPro" id="IPR000683">
    <property type="entry name" value="Gfo/Idh/MocA-like_OxRdtase_N"/>
</dbReference>
<dbReference type="Pfam" id="PF01408">
    <property type="entry name" value="GFO_IDH_MocA"/>
    <property type="match status" value="1"/>
</dbReference>
<dbReference type="Gene3D" id="3.40.50.720">
    <property type="entry name" value="NAD(P)-binding Rossmann-like Domain"/>
    <property type="match status" value="1"/>
</dbReference>
<evidence type="ECO:0000259" key="2">
    <source>
        <dbReference type="Pfam" id="PF01408"/>
    </source>
</evidence>
<gene>
    <name evidence="4" type="ORF">KBO27_22390</name>
</gene>
<evidence type="ECO:0000313" key="5">
    <source>
        <dbReference type="Proteomes" id="UP000674084"/>
    </source>
</evidence>
<evidence type="ECO:0000256" key="1">
    <source>
        <dbReference type="ARBA" id="ARBA00023002"/>
    </source>
</evidence>
<keyword evidence="5" id="KW-1185">Reference proteome</keyword>
<evidence type="ECO:0000259" key="3">
    <source>
        <dbReference type="Pfam" id="PF22725"/>
    </source>
</evidence>
<keyword evidence="1" id="KW-0560">Oxidoreductase</keyword>
<dbReference type="EMBL" id="JAGPXE010000010">
    <property type="protein sequence ID" value="MBQ0926707.1"/>
    <property type="molecule type" value="Genomic_DNA"/>
</dbReference>
<dbReference type="SUPFAM" id="SSF51735">
    <property type="entry name" value="NAD(P)-binding Rossmann-fold domains"/>
    <property type="match status" value="1"/>
</dbReference>
<accession>A0ABS5DKU1</accession>
<proteinExistence type="predicted"/>
<evidence type="ECO:0000313" key="4">
    <source>
        <dbReference type="EMBL" id="MBQ0926707.1"/>
    </source>
</evidence>
<dbReference type="Pfam" id="PF22725">
    <property type="entry name" value="GFO_IDH_MocA_C3"/>
    <property type="match status" value="1"/>
</dbReference>
<protein>
    <submittedName>
        <fullName evidence="4">Gfo/Idh/MocA family oxidoreductase</fullName>
    </submittedName>
</protein>
<feature type="domain" description="GFO/IDH/MocA-like oxidoreductase" evidence="3">
    <location>
        <begin position="136"/>
        <end position="270"/>
    </location>
</feature>
<comment type="caution">
    <text evidence="4">The sequence shown here is derived from an EMBL/GenBank/DDBJ whole genome shotgun (WGS) entry which is preliminary data.</text>
</comment>
<dbReference type="Gene3D" id="3.30.360.10">
    <property type="entry name" value="Dihydrodipicolinate Reductase, domain 2"/>
    <property type="match status" value="1"/>
</dbReference>